<sequence length="259" mass="29420">MCWCQNLALQDPNPVTFAAAAESSDRWNKLSSIEEKFFQSAPIILHSRGALGCFQAKLKSLKYDMRLVNKAHYGDLPNKTKQAFEEMCWCQNLALQDPNPVTFAAAAESSDRWNKLSSIEEKFFRQKSCVRWLGAGDQNTVFFHRAVQTRSSRNTIKILVNGAGETLTKMCDIKRKQFSIFIDICKSRIREMKRILYPFCRICSPIANHVHAETLFPPTVPVPTDTVEATTEFAGDDEEVNYLADEFRASLSGNFNFDP</sequence>
<name>A0A8S9I3C8_BRACR</name>
<accession>A0A8S9I3C8</accession>
<comment type="caution">
    <text evidence="1">The sequence shown here is derived from an EMBL/GenBank/DDBJ whole genome shotgun (WGS) entry which is preliminary data.</text>
</comment>
<evidence type="ECO:0000313" key="1">
    <source>
        <dbReference type="EMBL" id="KAF2564055.1"/>
    </source>
</evidence>
<proteinExistence type="predicted"/>
<reference evidence="1" key="1">
    <citation type="submission" date="2019-12" db="EMBL/GenBank/DDBJ databases">
        <title>Genome sequencing and annotation of Brassica cretica.</title>
        <authorList>
            <person name="Studholme D.J."/>
            <person name="Sarris P.F."/>
        </authorList>
    </citation>
    <scope>NUCLEOTIDE SEQUENCE</scope>
    <source>
        <strain evidence="1">PFS-102/07</strain>
        <tissue evidence="1">Leaf</tissue>
    </source>
</reference>
<organism evidence="1">
    <name type="scientific">Brassica cretica</name>
    <name type="common">Mustard</name>
    <dbReference type="NCBI Taxonomy" id="69181"/>
    <lineage>
        <taxon>Eukaryota</taxon>
        <taxon>Viridiplantae</taxon>
        <taxon>Streptophyta</taxon>
        <taxon>Embryophyta</taxon>
        <taxon>Tracheophyta</taxon>
        <taxon>Spermatophyta</taxon>
        <taxon>Magnoliopsida</taxon>
        <taxon>eudicotyledons</taxon>
        <taxon>Gunneridae</taxon>
        <taxon>Pentapetalae</taxon>
        <taxon>rosids</taxon>
        <taxon>malvids</taxon>
        <taxon>Brassicales</taxon>
        <taxon>Brassicaceae</taxon>
        <taxon>Brassiceae</taxon>
        <taxon>Brassica</taxon>
    </lineage>
</organism>
<protein>
    <submittedName>
        <fullName evidence="1">Uncharacterized protein</fullName>
    </submittedName>
</protein>
<dbReference type="EMBL" id="QGKY02001250">
    <property type="protein sequence ID" value="KAF2564055.1"/>
    <property type="molecule type" value="Genomic_DNA"/>
</dbReference>
<gene>
    <name evidence="1" type="ORF">F2Q70_00016838</name>
</gene>
<dbReference type="AlphaFoldDB" id="A0A8S9I3C8"/>